<dbReference type="Proteomes" id="UP001499930">
    <property type="component" value="Unassembled WGS sequence"/>
</dbReference>
<gene>
    <name evidence="2" type="ORF">GCM10017559_16610</name>
</gene>
<organism evidence="2 3">
    <name type="scientific">Streptosporangium longisporum</name>
    <dbReference type="NCBI Taxonomy" id="46187"/>
    <lineage>
        <taxon>Bacteria</taxon>
        <taxon>Bacillati</taxon>
        <taxon>Actinomycetota</taxon>
        <taxon>Actinomycetes</taxon>
        <taxon>Streptosporangiales</taxon>
        <taxon>Streptosporangiaceae</taxon>
        <taxon>Streptosporangium</taxon>
    </lineage>
</organism>
<feature type="compositionally biased region" description="Low complexity" evidence="1">
    <location>
        <begin position="23"/>
        <end position="36"/>
    </location>
</feature>
<comment type="caution">
    <text evidence="2">The sequence shown here is derived from an EMBL/GenBank/DDBJ whole genome shotgun (WGS) entry which is preliminary data.</text>
</comment>
<dbReference type="EMBL" id="BAAAWD010000006">
    <property type="protein sequence ID" value="GAA2996779.1"/>
    <property type="molecule type" value="Genomic_DNA"/>
</dbReference>
<dbReference type="InterPro" id="IPR029044">
    <property type="entry name" value="Nucleotide-diphossugar_trans"/>
</dbReference>
<feature type="compositionally biased region" description="Basic and acidic residues" evidence="1">
    <location>
        <begin position="138"/>
        <end position="148"/>
    </location>
</feature>
<evidence type="ECO:0000313" key="3">
    <source>
        <dbReference type="Proteomes" id="UP001499930"/>
    </source>
</evidence>
<dbReference type="RefSeq" id="WP_344890664.1">
    <property type="nucleotide sequence ID" value="NZ_BAAAWD010000006.1"/>
</dbReference>
<sequence>MSEAPTFEVWPTVASLPREGGRTAQAASPSTDDAPAPITPGGHDAGRTTAPPIVTDTGPDGAARTGTGEAGDAGGTGERRVDADDAGGRERDADPGRVAGAADPGRDPGGLGELDANRIAETEAAPGPTADDSQLLGRSEDHDGHPERMVSSQLLWDGSLSVSRMDESIVPPAGVEEASAPRATVTVALLVDGRPDDLRECVRALVARTEVKVLALDLGDVDGAGAVLHELAGEFPRRVDAWHVAELPHWRGGSAGWGESRNALLRLDDSDVHVVMDSSVILDGDAVTPLVKALEDQNVTAVGWEGVTFGDDGRGWTDAEAGEVRGLHGHLLAVRRDAALAAGGFPAEARYHGDAGLEFSLGLPGTLVALGKDLPVHRERDHADDGVDPAYRERETAGTRERVLALLRSP</sequence>
<evidence type="ECO:0008006" key="4">
    <source>
        <dbReference type="Google" id="ProtNLM"/>
    </source>
</evidence>
<protein>
    <recommendedName>
        <fullName evidence="4">Glycosyltransferase 2-like domain-containing protein</fullName>
    </recommendedName>
</protein>
<dbReference type="SUPFAM" id="SSF53448">
    <property type="entry name" value="Nucleotide-diphospho-sugar transferases"/>
    <property type="match status" value="1"/>
</dbReference>
<name>A0ABN3XU27_9ACTN</name>
<dbReference type="Gene3D" id="3.90.550.10">
    <property type="entry name" value="Spore Coat Polysaccharide Biosynthesis Protein SpsA, Chain A"/>
    <property type="match status" value="1"/>
</dbReference>
<evidence type="ECO:0000313" key="2">
    <source>
        <dbReference type="EMBL" id="GAA2996779.1"/>
    </source>
</evidence>
<keyword evidence="3" id="KW-1185">Reference proteome</keyword>
<accession>A0ABN3XU27</accession>
<proteinExistence type="predicted"/>
<evidence type="ECO:0000256" key="1">
    <source>
        <dbReference type="SAM" id="MobiDB-lite"/>
    </source>
</evidence>
<feature type="region of interest" description="Disordered" evidence="1">
    <location>
        <begin position="1"/>
        <end position="148"/>
    </location>
</feature>
<reference evidence="2 3" key="1">
    <citation type="journal article" date="2019" name="Int. J. Syst. Evol. Microbiol.">
        <title>The Global Catalogue of Microorganisms (GCM) 10K type strain sequencing project: providing services to taxonomists for standard genome sequencing and annotation.</title>
        <authorList>
            <consortium name="The Broad Institute Genomics Platform"/>
            <consortium name="The Broad Institute Genome Sequencing Center for Infectious Disease"/>
            <person name="Wu L."/>
            <person name="Ma J."/>
        </authorList>
    </citation>
    <scope>NUCLEOTIDE SEQUENCE [LARGE SCALE GENOMIC DNA]</scope>
    <source>
        <strain evidence="2 3">JCM 3106</strain>
    </source>
</reference>
<dbReference type="CDD" id="cd00761">
    <property type="entry name" value="Glyco_tranf_GTA_type"/>
    <property type="match status" value="1"/>
</dbReference>
<feature type="compositionally biased region" description="Basic and acidic residues" evidence="1">
    <location>
        <begin position="77"/>
        <end position="95"/>
    </location>
</feature>